<name>A0A2T1ENY7_9CYAN</name>
<dbReference type="Gene3D" id="3.40.50.300">
    <property type="entry name" value="P-loop containing nucleotide triphosphate hydrolases"/>
    <property type="match status" value="1"/>
</dbReference>
<dbReference type="InterPro" id="IPR003593">
    <property type="entry name" value="AAA+_ATPase"/>
</dbReference>
<reference evidence="3" key="1">
    <citation type="submission" date="2018-02" db="EMBL/GenBank/DDBJ databases">
        <authorList>
            <person name="Moore K."/>
            <person name="Momper L."/>
        </authorList>
    </citation>
    <scope>NUCLEOTIDE SEQUENCE [LARGE SCALE GENOMIC DNA]</scope>
    <source>
        <strain evidence="3">ULC18</strain>
    </source>
</reference>
<dbReference type="EMBL" id="PVWK01000014">
    <property type="protein sequence ID" value="PSB34423.1"/>
    <property type="molecule type" value="Genomic_DNA"/>
</dbReference>
<feature type="domain" description="NACHT" evidence="1">
    <location>
        <begin position="267"/>
        <end position="384"/>
    </location>
</feature>
<dbReference type="InterPro" id="IPR027417">
    <property type="entry name" value="P-loop_NTPase"/>
</dbReference>
<evidence type="ECO:0000313" key="3">
    <source>
        <dbReference type="Proteomes" id="UP000239576"/>
    </source>
</evidence>
<sequence>MSRFVAQIEMEAAMSRTDLNKAAETILIPLLNEVYGWSLENINYAEDNNNYPGIDLADKVAGISVQVTATPDLTKVKHTLEQFTKHNQHLKYNRLIIYILKKKQDSYSETAIQGIIQNKFGFDSQKDIWDHRKILKEVSNFPIDRALRVQEILEANFGGDQRLPSLLADSLEQSINWRETCRELLNHWKGLTTNVLTKPNGVRFQLDEVFVPLGLVERQKKPKHRSHDGFPAEQGSELYEEKVTPISQNDFFEQVLRQGQSKHSQGSRIAIIGEPGAGKTTQLQKIADWILTETDGTPIWIPLAAVGAKKLRDYLLSDWLQTAIEELDVSQAHRDDLGQLLKTGKVWLLLDGVDEMAISDALYQIATQMREGWLGNVRVVLTCRLNVWDAGKNALDGFDVYRNLDFEYPSEVHQFINQWFATEPALQQKLKVALEQPGKERIRDMVKNPLRLTLLCYSWQLQEGELPETQAGLYEWFVNAFYEWNKGKVPLKLSVTKREELNRALGELAKAAIDQESSRFRLQEKFVKRFLDAADDEDSLFYLALQLGWLNRIGVAAENPLENVYAFFHPTFQEYFAALAINDWHYFLKQAVIFEPQWRQVIVLWLGRGDIDKSEKHSFLDILEDFQECGGFYRYEAERFSKEIISMNEFGIHRKPRDYSITVQAGSCLEINVADVFIKGVSPDETHFEHTKFLLDQLEESQGDLSWTELNSEELAEINQLLESLSESKNDLFNLGILKRLLEINSESDTDLVEINFMKLFEPAKEDICRIITWVLTKLVWESRRIGYSNLMSVSKLLIEALRIENQKKQTIQHWLTRKWAAKFLIRVLVENNFPEKILILVVERLKYYTVEGFYESDYTLYKWCREVILRCNRLPYPDFYQAWHSSSSSTDAELPIDS</sequence>
<reference evidence="2 3" key="2">
    <citation type="submission" date="2018-03" db="EMBL/GenBank/DDBJ databases">
        <title>The ancient ancestry and fast evolution of plastids.</title>
        <authorList>
            <person name="Moore K.R."/>
            <person name="Magnabosco C."/>
            <person name="Momper L."/>
            <person name="Gold D.A."/>
            <person name="Bosak T."/>
            <person name="Fournier G.P."/>
        </authorList>
    </citation>
    <scope>NUCLEOTIDE SEQUENCE [LARGE SCALE GENOMIC DNA]</scope>
    <source>
        <strain evidence="2 3">ULC18</strain>
    </source>
</reference>
<proteinExistence type="predicted"/>
<organism evidence="2 3">
    <name type="scientific">Stenomitos frigidus ULC18</name>
    <dbReference type="NCBI Taxonomy" id="2107698"/>
    <lineage>
        <taxon>Bacteria</taxon>
        <taxon>Bacillati</taxon>
        <taxon>Cyanobacteriota</taxon>
        <taxon>Cyanophyceae</taxon>
        <taxon>Leptolyngbyales</taxon>
        <taxon>Leptolyngbyaceae</taxon>
        <taxon>Stenomitos</taxon>
    </lineage>
</organism>
<dbReference type="InterPro" id="IPR054570">
    <property type="entry name" value="NCC-H_dom"/>
</dbReference>
<dbReference type="SUPFAM" id="SSF52540">
    <property type="entry name" value="P-loop containing nucleoside triphosphate hydrolases"/>
    <property type="match status" value="1"/>
</dbReference>
<dbReference type="SMART" id="SM00382">
    <property type="entry name" value="AAA"/>
    <property type="match status" value="1"/>
</dbReference>
<dbReference type="PANTHER" id="PTHR46844">
    <property type="entry name" value="SLR5058 PROTEIN"/>
    <property type="match status" value="1"/>
</dbReference>
<protein>
    <recommendedName>
        <fullName evidence="1">NACHT domain-containing protein</fullName>
    </recommendedName>
</protein>
<dbReference type="AlphaFoldDB" id="A0A2T1ENY7"/>
<dbReference type="Pfam" id="PF22730">
    <property type="entry name" value="NCC-H"/>
    <property type="match status" value="1"/>
</dbReference>
<dbReference type="PROSITE" id="PS50837">
    <property type="entry name" value="NACHT"/>
    <property type="match status" value="1"/>
</dbReference>
<gene>
    <name evidence="2" type="ORF">C7B82_02880</name>
</gene>
<keyword evidence="3" id="KW-1185">Reference proteome</keyword>
<accession>A0A2T1ENY7</accession>
<dbReference type="PANTHER" id="PTHR46844:SF1">
    <property type="entry name" value="SLR5058 PROTEIN"/>
    <property type="match status" value="1"/>
</dbReference>
<dbReference type="Pfam" id="PF05729">
    <property type="entry name" value="NACHT"/>
    <property type="match status" value="1"/>
</dbReference>
<dbReference type="NCBIfam" id="NF033859">
    <property type="entry name" value="SMEK_N"/>
    <property type="match status" value="1"/>
</dbReference>
<evidence type="ECO:0000313" key="2">
    <source>
        <dbReference type="EMBL" id="PSB34423.1"/>
    </source>
</evidence>
<dbReference type="OrthoDB" id="134770at2"/>
<dbReference type="InterPro" id="IPR047740">
    <property type="entry name" value="SMEK_dom"/>
</dbReference>
<comment type="caution">
    <text evidence="2">The sequence shown here is derived from an EMBL/GenBank/DDBJ whole genome shotgun (WGS) entry which is preliminary data.</text>
</comment>
<dbReference type="Proteomes" id="UP000239576">
    <property type="component" value="Unassembled WGS sequence"/>
</dbReference>
<evidence type="ECO:0000259" key="1">
    <source>
        <dbReference type="PROSITE" id="PS50837"/>
    </source>
</evidence>
<dbReference type="InterPro" id="IPR007111">
    <property type="entry name" value="NACHT_NTPase"/>
</dbReference>
<dbReference type="Pfam" id="PF21941">
    <property type="entry name" value="SMEK_N"/>
    <property type="match status" value="1"/>
</dbReference>